<dbReference type="NCBIfam" id="NF033591">
    <property type="entry name" value="transpos_IS4_2"/>
    <property type="match status" value="1"/>
</dbReference>
<dbReference type="InterPro" id="IPR047658">
    <property type="entry name" value="IS4-like_transpos"/>
</dbReference>
<protein>
    <submittedName>
        <fullName evidence="3">Transposase DDE domain-containing protein</fullName>
    </submittedName>
</protein>
<proteinExistence type="predicted"/>
<dbReference type="InterPro" id="IPR002559">
    <property type="entry name" value="Transposase_11"/>
</dbReference>
<evidence type="ECO:0000313" key="3">
    <source>
        <dbReference type="EMBL" id="SCZ63779.1"/>
    </source>
</evidence>
<accession>A0A1G5QRP5</accession>
<dbReference type="PANTHER" id="PTHR35404:SF8">
    <property type="entry name" value="TRANSPOSASE OF TN10"/>
    <property type="match status" value="1"/>
</dbReference>
<dbReference type="RefSeq" id="WP_175452562.1">
    <property type="nucleotide sequence ID" value="NZ_FMWD01000007.1"/>
</dbReference>
<dbReference type="Pfam" id="PF01609">
    <property type="entry name" value="DDE_Tnp_1"/>
    <property type="match status" value="1"/>
</dbReference>
<name>A0A1G5QRP5_9GAMM</name>
<dbReference type="GO" id="GO:0004803">
    <property type="term" value="F:transposase activity"/>
    <property type="evidence" value="ECO:0007669"/>
    <property type="project" value="InterPro"/>
</dbReference>
<dbReference type="AlphaFoldDB" id="A0A1G5QRP5"/>
<dbReference type="PANTHER" id="PTHR35404">
    <property type="entry name" value="TRANSPOSASE OF TN10"/>
    <property type="match status" value="1"/>
</dbReference>
<organism evidence="3 4">
    <name type="scientific">Thiohalomonas denitrificans</name>
    <dbReference type="NCBI Taxonomy" id="415747"/>
    <lineage>
        <taxon>Bacteria</taxon>
        <taxon>Pseudomonadati</taxon>
        <taxon>Pseudomonadota</taxon>
        <taxon>Gammaproteobacteria</taxon>
        <taxon>Thiohalomonadales</taxon>
        <taxon>Thiohalomonadaceae</taxon>
        <taxon>Thiohalomonas</taxon>
    </lineage>
</organism>
<sequence length="398" mass="44637">MHATDILDTCLTGLCQTMHAARYTAVKVAVESALAQRCVTVTALGRGIIGEVGEKHCIKRMDRLAGNEHLRQQVSVAYQDMAEWILGGTVRPLILVDWSPLSPDERFHLLRASVPVGGRALAIYEEVHERNCLGSRSVQTEFLATLASLLPPHCEPILVTDAGFKNPWFRAVEALGWDWIGRIRGTVQITRPDEEFWVRCTRVANVLKTGKPTYLGAFLVARSNPIECAVYGLRKPPKGRRKNTRHGHKAESKHSKTNAAREREPWLIVTSLPGGKTETKKVLAAYRKRMAIEENFRDTKSEYYGMGLDRSRSRSAERYSVLLLINALALFTAWLHGKVAQTKNLHWRYQANTVKSRSVLSSVFLGLRVIRRGELDLTSRLLAQLRSSLCEPEFGATA</sequence>
<dbReference type="GO" id="GO:0006313">
    <property type="term" value="P:DNA transposition"/>
    <property type="evidence" value="ECO:0007669"/>
    <property type="project" value="InterPro"/>
</dbReference>
<evidence type="ECO:0000259" key="2">
    <source>
        <dbReference type="Pfam" id="PF01609"/>
    </source>
</evidence>
<evidence type="ECO:0000256" key="1">
    <source>
        <dbReference type="SAM" id="MobiDB-lite"/>
    </source>
</evidence>
<reference evidence="3 4" key="1">
    <citation type="submission" date="2016-10" db="EMBL/GenBank/DDBJ databases">
        <authorList>
            <person name="de Groot N.N."/>
        </authorList>
    </citation>
    <scope>NUCLEOTIDE SEQUENCE [LARGE SCALE GENOMIC DNA]</scope>
    <source>
        <strain evidence="3 4">HLD2</strain>
    </source>
</reference>
<feature type="region of interest" description="Disordered" evidence="1">
    <location>
        <begin position="236"/>
        <end position="259"/>
    </location>
</feature>
<gene>
    <name evidence="3" type="ORF">SAMN03097708_02552</name>
</gene>
<keyword evidence="4" id="KW-1185">Reference proteome</keyword>
<dbReference type="EMBL" id="FMWD01000007">
    <property type="protein sequence ID" value="SCZ63779.1"/>
    <property type="molecule type" value="Genomic_DNA"/>
</dbReference>
<dbReference type="InterPro" id="IPR012337">
    <property type="entry name" value="RNaseH-like_sf"/>
</dbReference>
<dbReference type="STRING" id="415747.SAMN03097708_02552"/>
<feature type="compositionally biased region" description="Basic and acidic residues" evidence="1">
    <location>
        <begin position="249"/>
        <end position="259"/>
    </location>
</feature>
<dbReference type="GO" id="GO:0003677">
    <property type="term" value="F:DNA binding"/>
    <property type="evidence" value="ECO:0007669"/>
    <property type="project" value="InterPro"/>
</dbReference>
<feature type="compositionally biased region" description="Basic residues" evidence="1">
    <location>
        <begin position="236"/>
        <end position="248"/>
    </location>
</feature>
<evidence type="ECO:0000313" key="4">
    <source>
        <dbReference type="Proteomes" id="UP000199648"/>
    </source>
</evidence>
<dbReference type="SUPFAM" id="SSF53098">
    <property type="entry name" value="Ribonuclease H-like"/>
    <property type="match status" value="1"/>
</dbReference>
<feature type="domain" description="Transposase IS4-like" evidence="2">
    <location>
        <begin position="142"/>
        <end position="330"/>
    </location>
</feature>
<dbReference type="Proteomes" id="UP000199648">
    <property type="component" value="Unassembled WGS sequence"/>
</dbReference>